<dbReference type="InterPro" id="IPR007167">
    <property type="entry name" value="Fe-transptr_FeoA-like"/>
</dbReference>
<evidence type="ECO:0000256" key="7">
    <source>
        <dbReference type="ARBA" id="ARBA00023015"/>
    </source>
</evidence>
<evidence type="ECO:0000313" key="15">
    <source>
        <dbReference type="EMBL" id="KAA9332839.1"/>
    </source>
</evidence>
<dbReference type="Proteomes" id="UP000326570">
    <property type="component" value="Unassembled WGS sequence"/>
</dbReference>
<evidence type="ECO:0000259" key="14">
    <source>
        <dbReference type="PROSITE" id="PS50944"/>
    </source>
</evidence>
<protein>
    <recommendedName>
        <fullName evidence="4">Transcriptional regulator MntR</fullName>
    </recommendedName>
    <alternativeName>
        <fullName evidence="13">Manganese transport regulator</fullName>
    </alternativeName>
</protein>
<name>A0A5N1IWL2_9BACT</name>
<evidence type="ECO:0000256" key="5">
    <source>
        <dbReference type="ARBA" id="ARBA00022490"/>
    </source>
</evidence>
<dbReference type="GO" id="GO:0005737">
    <property type="term" value="C:cytoplasm"/>
    <property type="evidence" value="ECO:0007669"/>
    <property type="project" value="UniProtKB-SubCell"/>
</dbReference>
<evidence type="ECO:0000256" key="6">
    <source>
        <dbReference type="ARBA" id="ARBA00022491"/>
    </source>
</evidence>
<gene>
    <name evidence="15" type="ORF">F0P94_12660</name>
</gene>
<keyword evidence="7" id="KW-0805">Transcription regulation</keyword>
<evidence type="ECO:0000256" key="12">
    <source>
        <dbReference type="ARBA" id="ARBA00025185"/>
    </source>
</evidence>
<keyword evidence="5" id="KW-0963">Cytoplasm</keyword>
<dbReference type="PANTHER" id="PTHR33238">
    <property type="entry name" value="IRON (METAL) DEPENDENT REPRESSOR, DTXR FAMILY"/>
    <property type="match status" value="1"/>
</dbReference>
<dbReference type="InterPro" id="IPR036388">
    <property type="entry name" value="WH-like_DNA-bd_sf"/>
</dbReference>
<sequence length="218" mass="24785">MLSFTEENYIKAIYKLSEDGDGAVTTNAIAEVMQTKAASVSDMLRRLNEKEIINYVKYRGVTLTNSGQKTALQLVRKHRLWEVFLVDKLKFNWDEVHEVAEELEHITSDLLIRRLDEFLGYPKYDPHGDPIPTEDGFMAVKQQVLLSELAPGESGLVMGVKDSQPLFLQYLDKVGIYLGAKLKVTDKMEYDNSLEISIDHKKQLSVSAEVSKNIFVSR</sequence>
<dbReference type="PANTHER" id="PTHR33238:SF11">
    <property type="entry name" value="TRANSCRIPTIONAL REGULATOR MNTR"/>
    <property type="match status" value="1"/>
</dbReference>
<evidence type="ECO:0000256" key="4">
    <source>
        <dbReference type="ARBA" id="ARBA00022386"/>
    </source>
</evidence>
<evidence type="ECO:0000256" key="9">
    <source>
        <dbReference type="ARBA" id="ARBA00023159"/>
    </source>
</evidence>
<dbReference type="RefSeq" id="WP_150904251.1">
    <property type="nucleotide sequence ID" value="NZ_VTWT01000006.1"/>
</dbReference>
<dbReference type="InterPro" id="IPR038157">
    <property type="entry name" value="FeoA_core_dom"/>
</dbReference>
<evidence type="ECO:0000256" key="1">
    <source>
        <dbReference type="ARBA" id="ARBA00004496"/>
    </source>
</evidence>
<dbReference type="GO" id="GO:0046983">
    <property type="term" value="F:protein dimerization activity"/>
    <property type="evidence" value="ECO:0007669"/>
    <property type="project" value="InterPro"/>
</dbReference>
<dbReference type="GO" id="GO:0046914">
    <property type="term" value="F:transition metal ion binding"/>
    <property type="evidence" value="ECO:0007669"/>
    <property type="project" value="InterPro"/>
</dbReference>
<keyword evidence="6" id="KW-0678">Repressor</keyword>
<dbReference type="InterPro" id="IPR022687">
    <property type="entry name" value="HTH_DTXR"/>
</dbReference>
<dbReference type="InterPro" id="IPR036390">
    <property type="entry name" value="WH_DNA-bd_sf"/>
</dbReference>
<keyword evidence="11" id="KW-0464">Manganese</keyword>
<dbReference type="InterPro" id="IPR001367">
    <property type="entry name" value="Fe_dep_repressor"/>
</dbReference>
<dbReference type="GO" id="GO:0003700">
    <property type="term" value="F:DNA-binding transcription factor activity"/>
    <property type="evidence" value="ECO:0007669"/>
    <property type="project" value="InterPro"/>
</dbReference>
<organism evidence="15 16">
    <name type="scientific">Adhaeribacter soli</name>
    <dbReference type="NCBI Taxonomy" id="2607655"/>
    <lineage>
        <taxon>Bacteria</taxon>
        <taxon>Pseudomonadati</taxon>
        <taxon>Bacteroidota</taxon>
        <taxon>Cytophagia</taxon>
        <taxon>Cytophagales</taxon>
        <taxon>Hymenobacteraceae</taxon>
        <taxon>Adhaeribacter</taxon>
    </lineage>
</organism>
<evidence type="ECO:0000256" key="10">
    <source>
        <dbReference type="ARBA" id="ARBA00023163"/>
    </source>
</evidence>
<dbReference type="SMART" id="SM00899">
    <property type="entry name" value="FeoA"/>
    <property type="match status" value="1"/>
</dbReference>
<dbReference type="FunFam" id="1.10.60.10:FF:000004">
    <property type="entry name" value="DtxR family transcriptional regulator"/>
    <property type="match status" value="1"/>
</dbReference>
<dbReference type="EMBL" id="VTWT01000006">
    <property type="protein sequence ID" value="KAA9332839.1"/>
    <property type="molecule type" value="Genomic_DNA"/>
</dbReference>
<dbReference type="InterPro" id="IPR050536">
    <property type="entry name" value="DtxR_MntR_Metal-Reg"/>
</dbReference>
<evidence type="ECO:0000256" key="2">
    <source>
        <dbReference type="ARBA" id="ARBA00007871"/>
    </source>
</evidence>
<dbReference type="Pfam" id="PF04023">
    <property type="entry name" value="FeoA"/>
    <property type="match status" value="1"/>
</dbReference>
<keyword evidence="8" id="KW-0238">DNA-binding</keyword>
<dbReference type="Pfam" id="PF02742">
    <property type="entry name" value="Fe_dep_repr_C"/>
    <property type="match status" value="1"/>
</dbReference>
<reference evidence="15 16" key="1">
    <citation type="submission" date="2019-09" db="EMBL/GenBank/DDBJ databases">
        <title>Genome sequence of Adhaeribacter sp. M2.</title>
        <authorList>
            <person name="Srinivasan S."/>
        </authorList>
    </citation>
    <scope>NUCLEOTIDE SEQUENCE [LARGE SCALE GENOMIC DNA]</scope>
    <source>
        <strain evidence="15 16">M2</strain>
    </source>
</reference>
<dbReference type="SMART" id="SM00529">
    <property type="entry name" value="HTH_DTXR"/>
    <property type="match status" value="1"/>
</dbReference>
<evidence type="ECO:0000256" key="13">
    <source>
        <dbReference type="ARBA" id="ARBA00032593"/>
    </source>
</evidence>
<dbReference type="InterPro" id="IPR022689">
    <property type="entry name" value="Iron_dep_repressor"/>
</dbReference>
<feature type="domain" description="HTH dtxR-type" evidence="14">
    <location>
        <begin position="1"/>
        <end position="64"/>
    </location>
</feature>
<dbReference type="Pfam" id="PF01325">
    <property type="entry name" value="Fe_dep_repress"/>
    <property type="match status" value="1"/>
</dbReference>
<dbReference type="Gene3D" id="1.10.60.10">
    <property type="entry name" value="Iron dependent repressor, metal binding and dimerisation domain"/>
    <property type="match status" value="1"/>
</dbReference>
<dbReference type="SUPFAM" id="SSF46785">
    <property type="entry name" value="Winged helix' DNA-binding domain"/>
    <property type="match status" value="1"/>
</dbReference>
<dbReference type="Gene3D" id="2.30.30.90">
    <property type="match status" value="1"/>
</dbReference>
<accession>A0A5N1IWL2</accession>
<evidence type="ECO:0000256" key="8">
    <source>
        <dbReference type="ARBA" id="ARBA00023125"/>
    </source>
</evidence>
<comment type="function">
    <text evidence="12">In the presence of manganese, represses expression of mntH and mntS. Up-regulates expression of mntP.</text>
</comment>
<evidence type="ECO:0000256" key="11">
    <source>
        <dbReference type="ARBA" id="ARBA00023211"/>
    </source>
</evidence>
<keyword evidence="16" id="KW-1185">Reference proteome</keyword>
<keyword evidence="10" id="KW-0804">Transcription</keyword>
<comment type="subunit">
    <text evidence="3">Homodimer.</text>
</comment>
<evidence type="ECO:0000256" key="3">
    <source>
        <dbReference type="ARBA" id="ARBA00011738"/>
    </source>
</evidence>
<proteinExistence type="inferred from homology"/>
<comment type="similarity">
    <text evidence="2">Belongs to the DtxR/MntR family.</text>
</comment>
<evidence type="ECO:0000313" key="16">
    <source>
        <dbReference type="Proteomes" id="UP000326570"/>
    </source>
</evidence>
<dbReference type="PROSITE" id="PS50944">
    <property type="entry name" value="HTH_DTXR"/>
    <property type="match status" value="1"/>
</dbReference>
<dbReference type="AlphaFoldDB" id="A0A5N1IWL2"/>
<keyword evidence="9" id="KW-0010">Activator</keyword>
<dbReference type="GO" id="GO:0003677">
    <property type="term" value="F:DNA binding"/>
    <property type="evidence" value="ECO:0007669"/>
    <property type="project" value="UniProtKB-KW"/>
</dbReference>
<comment type="subcellular location">
    <subcellularLocation>
        <location evidence="1">Cytoplasm</location>
    </subcellularLocation>
</comment>
<dbReference type="SUPFAM" id="SSF47979">
    <property type="entry name" value="Iron-dependent repressor protein, dimerization domain"/>
    <property type="match status" value="1"/>
</dbReference>
<dbReference type="InterPro" id="IPR036421">
    <property type="entry name" value="Fe_dep_repressor_sf"/>
</dbReference>
<dbReference type="Gene3D" id="1.10.10.10">
    <property type="entry name" value="Winged helix-like DNA-binding domain superfamily/Winged helix DNA-binding domain"/>
    <property type="match status" value="1"/>
</dbReference>
<comment type="caution">
    <text evidence="15">The sequence shown here is derived from an EMBL/GenBank/DDBJ whole genome shotgun (WGS) entry which is preliminary data.</text>
</comment>